<evidence type="ECO:0000313" key="2">
    <source>
        <dbReference type="Proteomes" id="UP000190648"/>
    </source>
</evidence>
<dbReference type="AlphaFoldDB" id="A0A1V4KII0"/>
<accession>A0A1V4KII0</accession>
<reference evidence="1 2" key="1">
    <citation type="submission" date="2016-02" db="EMBL/GenBank/DDBJ databases">
        <title>Band-tailed pigeon sequencing and assembly.</title>
        <authorList>
            <person name="Soares A.E."/>
            <person name="Novak B.J."/>
            <person name="Rice E.S."/>
            <person name="O'Connell B."/>
            <person name="Chang D."/>
            <person name="Weber S."/>
            <person name="Shapiro B."/>
        </authorList>
    </citation>
    <scope>NUCLEOTIDE SEQUENCE [LARGE SCALE GENOMIC DNA]</scope>
    <source>
        <strain evidence="1">BTP2013</strain>
        <tissue evidence="1">Blood</tissue>
    </source>
</reference>
<comment type="caution">
    <text evidence="1">The sequence shown here is derived from an EMBL/GenBank/DDBJ whole genome shotgun (WGS) entry which is preliminary data.</text>
</comment>
<protein>
    <submittedName>
        <fullName evidence="1">Uncharacterized protein</fullName>
    </submittedName>
</protein>
<proteinExistence type="predicted"/>
<evidence type="ECO:0000313" key="1">
    <source>
        <dbReference type="EMBL" id="OPJ84173.1"/>
    </source>
</evidence>
<dbReference type="Proteomes" id="UP000190648">
    <property type="component" value="Unassembled WGS sequence"/>
</dbReference>
<keyword evidence="2" id="KW-1185">Reference proteome</keyword>
<gene>
    <name evidence="1" type="ORF">AV530_015656</name>
</gene>
<sequence>MYLRENIIPANFAMLQGKQRLEEPQSVWKLMAPGQSLMDVFVCITEKLLAVWTFALEKVFPGLCILLHICTSVPSVETFVL</sequence>
<organism evidence="1 2">
    <name type="scientific">Patagioenas fasciata monilis</name>
    <dbReference type="NCBI Taxonomy" id="372326"/>
    <lineage>
        <taxon>Eukaryota</taxon>
        <taxon>Metazoa</taxon>
        <taxon>Chordata</taxon>
        <taxon>Craniata</taxon>
        <taxon>Vertebrata</taxon>
        <taxon>Euteleostomi</taxon>
        <taxon>Archelosauria</taxon>
        <taxon>Archosauria</taxon>
        <taxon>Dinosauria</taxon>
        <taxon>Saurischia</taxon>
        <taxon>Theropoda</taxon>
        <taxon>Coelurosauria</taxon>
        <taxon>Aves</taxon>
        <taxon>Neognathae</taxon>
        <taxon>Neoaves</taxon>
        <taxon>Columbimorphae</taxon>
        <taxon>Columbiformes</taxon>
        <taxon>Columbidae</taxon>
        <taxon>Patagioenas</taxon>
    </lineage>
</organism>
<name>A0A1V4KII0_PATFA</name>
<dbReference type="EMBL" id="LSYS01003057">
    <property type="protein sequence ID" value="OPJ84173.1"/>
    <property type="molecule type" value="Genomic_DNA"/>
</dbReference>